<accession>A0ABV8CQ44</accession>
<feature type="domain" description="Na+/H+ antiporter NhaC-like C-terminal" evidence="7">
    <location>
        <begin position="151"/>
        <end position="434"/>
    </location>
</feature>
<keyword evidence="5 6" id="KW-0472">Membrane</keyword>
<feature type="transmembrane region" description="Helical" evidence="6">
    <location>
        <begin position="98"/>
        <end position="114"/>
    </location>
</feature>
<feature type="transmembrane region" description="Helical" evidence="6">
    <location>
        <begin position="259"/>
        <end position="280"/>
    </location>
</feature>
<keyword evidence="10" id="KW-1185">Reference proteome</keyword>
<feature type="transmembrane region" description="Helical" evidence="6">
    <location>
        <begin position="235"/>
        <end position="253"/>
    </location>
</feature>
<evidence type="ECO:0000256" key="1">
    <source>
        <dbReference type="ARBA" id="ARBA00004651"/>
    </source>
</evidence>
<evidence type="ECO:0000313" key="9">
    <source>
        <dbReference type="EMBL" id="MFC3914283.1"/>
    </source>
</evidence>
<keyword evidence="4 6" id="KW-1133">Transmembrane helix</keyword>
<feature type="transmembrane region" description="Helical" evidence="6">
    <location>
        <begin position="120"/>
        <end position="139"/>
    </location>
</feature>
<evidence type="ECO:0000256" key="2">
    <source>
        <dbReference type="ARBA" id="ARBA00022475"/>
    </source>
</evidence>
<dbReference type="InterPro" id="IPR052576">
    <property type="entry name" value="AA_Transporter-Related"/>
</dbReference>
<comment type="caution">
    <text evidence="9">The sequence shown here is derived from an EMBL/GenBank/DDBJ whole genome shotgun (WGS) entry which is preliminary data.</text>
</comment>
<keyword evidence="3 6" id="KW-0812">Transmembrane</keyword>
<protein>
    <submittedName>
        <fullName evidence="9">Na+/H+ antiporter family protein</fullName>
    </submittedName>
</protein>
<feature type="transmembrane region" description="Helical" evidence="6">
    <location>
        <begin position="192"/>
        <end position="214"/>
    </location>
</feature>
<dbReference type="PRINTS" id="PR00173">
    <property type="entry name" value="EDTRNSPORT"/>
</dbReference>
<dbReference type="Pfam" id="PF03553">
    <property type="entry name" value="Na_H_antiporter"/>
    <property type="match status" value="1"/>
</dbReference>
<reference evidence="10" key="1">
    <citation type="journal article" date="2019" name="Int. J. Syst. Evol. Microbiol.">
        <title>The Global Catalogue of Microorganisms (GCM) 10K type strain sequencing project: providing services to taxonomists for standard genome sequencing and annotation.</title>
        <authorList>
            <consortium name="The Broad Institute Genomics Platform"/>
            <consortium name="The Broad Institute Genome Sequencing Center for Infectious Disease"/>
            <person name="Wu L."/>
            <person name="Ma J."/>
        </authorList>
    </citation>
    <scope>NUCLEOTIDE SEQUENCE [LARGE SCALE GENOMIC DNA]</scope>
    <source>
        <strain evidence="10">CCUG 54939</strain>
    </source>
</reference>
<evidence type="ECO:0000256" key="4">
    <source>
        <dbReference type="ARBA" id="ARBA00022989"/>
    </source>
</evidence>
<name>A0ABV8CQ44_9GAMM</name>
<dbReference type="PANTHER" id="PTHR37821:SF1">
    <property type="entry name" value="AMINO ACID TRANSPORTER YUIF-RELATED"/>
    <property type="match status" value="1"/>
</dbReference>
<feature type="transmembrane region" description="Helical" evidence="6">
    <location>
        <begin position="362"/>
        <end position="387"/>
    </location>
</feature>
<feature type="transmembrane region" description="Helical" evidence="6">
    <location>
        <begin position="292"/>
        <end position="312"/>
    </location>
</feature>
<evidence type="ECO:0000256" key="6">
    <source>
        <dbReference type="SAM" id="Phobius"/>
    </source>
</evidence>
<evidence type="ECO:0000256" key="3">
    <source>
        <dbReference type="ARBA" id="ARBA00022692"/>
    </source>
</evidence>
<evidence type="ECO:0000313" key="10">
    <source>
        <dbReference type="Proteomes" id="UP001595692"/>
    </source>
</evidence>
<evidence type="ECO:0000259" key="7">
    <source>
        <dbReference type="Pfam" id="PF03553"/>
    </source>
</evidence>
<dbReference type="InterPro" id="IPR018461">
    <property type="entry name" value="Na/H_Antiport_NhaC-like_C"/>
</dbReference>
<evidence type="ECO:0000259" key="8">
    <source>
        <dbReference type="Pfam" id="PF13726"/>
    </source>
</evidence>
<feature type="transmembrane region" description="Helical" evidence="6">
    <location>
        <begin position="422"/>
        <end position="439"/>
    </location>
</feature>
<keyword evidence="2" id="KW-1003">Cell membrane</keyword>
<dbReference type="Proteomes" id="UP001595692">
    <property type="component" value="Unassembled WGS sequence"/>
</dbReference>
<dbReference type="RefSeq" id="WP_377152991.1">
    <property type="nucleotide sequence ID" value="NZ_JBHSAF010000014.1"/>
</dbReference>
<dbReference type="InterPro" id="IPR032813">
    <property type="entry name" value="Na_H_antiport_N"/>
</dbReference>
<gene>
    <name evidence="9" type="ORF">ACFOSS_12505</name>
</gene>
<organism evidence="9 10">
    <name type="scientific">Pseudaeromonas sharmana</name>
    <dbReference type="NCBI Taxonomy" id="328412"/>
    <lineage>
        <taxon>Bacteria</taxon>
        <taxon>Pseudomonadati</taxon>
        <taxon>Pseudomonadota</taxon>
        <taxon>Gammaproteobacteria</taxon>
        <taxon>Aeromonadales</taxon>
        <taxon>Aeromonadaceae</taxon>
        <taxon>Pseudaeromonas</taxon>
    </lineage>
</organism>
<proteinExistence type="predicted"/>
<dbReference type="EMBL" id="JBHSAF010000014">
    <property type="protein sequence ID" value="MFC3914283.1"/>
    <property type="molecule type" value="Genomic_DNA"/>
</dbReference>
<feature type="transmembrane region" description="Helical" evidence="6">
    <location>
        <begin position="332"/>
        <end position="350"/>
    </location>
</feature>
<feature type="transmembrane region" description="Helical" evidence="6">
    <location>
        <begin position="53"/>
        <end position="77"/>
    </location>
</feature>
<feature type="domain" description="Putative Na+/H+ antiporter N-terminal" evidence="8">
    <location>
        <begin position="3"/>
        <end position="88"/>
    </location>
</feature>
<sequence length="440" mass="45922">MTNPVVIAVVLMLLLSLMRINVVVSLAVSAIVGGLVGGLNLMDTLKAFTDGLGGGATIALSYAMLGAFAVAISRSGITDLLAHRVIAQLGKEASPTQLRWVKALLLTALLLVSISSQNLIPVHIAFIPILVPPLLHVMAQMKLDRRLAACVITFGLTATYMLLPVGFGGIFLNDILAQNLIRSGVPVEGPQLPLAMAIPVAGMALGLALAFFTYRKPREYALEPILAIEPETVEFTPRHLWVAVVAIVSALGLQLYTDSIIVGALVGFLIFTLGGVIKFHESQDAFTQGVKMMSLIGFIMIAASGFSSVMNATHGVDALVQVVGSALGDNKGLASFAMLLVGLLVTMGIGSSFSTVPIIAGIYVPLCLHLGFSPLATIAIVGTAGALGDAGSPASDSTLGPTSGLNADGQHDHIWDSVVPTFIHYNIPLLIFGWIASMVL</sequence>
<dbReference type="Pfam" id="PF13726">
    <property type="entry name" value="Na_H_antiport_2"/>
    <property type="match status" value="1"/>
</dbReference>
<comment type="subcellular location">
    <subcellularLocation>
        <location evidence="1">Cell membrane</location>
        <topology evidence="1">Multi-pass membrane protein</topology>
    </subcellularLocation>
</comment>
<feature type="transmembrane region" description="Helical" evidence="6">
    <location>
        <begin position="151"/>
        <end position="172"/>
    </location>
</feature>
<dbReference type="PANTHER" id="PTHR37821">
    <property type="entry name" value="AMINO ACID TRANSPORTER YUIF-RELATED"/>
    <property type="match status" value="1"/>
</dbReference>
<evidence type="ECO:0000256" key="5">
    <source>
        <dbReference type="ARBA" id="ARBA00023136"/>
    </source>
</evidence>